<feature type="transmembrane region" description="Helical" evidence="2">
    <location>
        <begin position="392"/>
        <end position="416"/>
    </location>
</feature>
<keyword evidence="2" id="KW-1133">Transmembrane helix</keyword>
<evidence type="ECO:0000313" key="5">
    <source>
        <dbReference type="Proteomes" id="UP001432322"/>
    </source>
</evidence>
<evidence type="ECO:0000313" key="4">
    <source>
        <dbReference type="EMBL" id="GMT24459.1"/>
    </source>
</evidence>
<feature type="chain" id="PRO_5043596389" description="CX domain-containing protein" evidence="3">
    <location>
        <begin position="19"/>
        <end position="449"/>
    </location>
</feature>
<accession>A0AAV5W3H3</accession>
<sequence>ARMKTLILLSVISSPIIALFRSNSYSYSYGSPYYSSSSYYYSDNYYTSSYRSNSRYSSDDYQSYTYMDGSHRPTVTREAIMREAEKLANSESVIQSSSSFKVGKLQYYWGSQYMSSQDCGDNKSNGKRNKRMADVEYTTTTTPRVKEGRGSTEKGATIVSHSPIGTTYPSNFTQYYTTGKYSSVSDSPMGSTPSIISNRTQNSTKGVDSAVTRSPKGEFGNFSDIKDLLAYMNMFYVNFSDPAESLNYVEIYLPDNFTASNYANSSEMMAAAVSNLPYNISSHYSDIASTMMAPKGNISKSVDDWYKDIKDEQSYNDMISSTNGSGPVQTKVGCSSSSAVSMCTRSLSDLDPSIYTYIFSPSFPSEISWQCPDKSYYCCEWECCKEKKWNTAGIIGTVIFCLLALSCCCCMCCLCCKGKEKEKETIIVAMYPKPQPQAYFISAPPRVYY</sequence>
<name>A0AAV5W3H3_9BILA</name>
<evidence type="ECO:0000256" key="1">
    <source>
        <dbReference type="SAM" id="MobiDB-lite"/>
    </source>
</evidence>
<proteinExistence type="predicted"/>
<dbReference type="EMBL" id="BTSY01000004">
    <property type="protein sequence ID" value="GMT24459.1"/>
    <property type="molecule type" value="Genomic_DNA"/>
</dbReference>
<feature type="non-terminal residue" evidence="4">
    <location>
        <position position="1"/>
    </location>
</feature>
<evidence type="ECO:0008006" key="6">
    <source>
        <dbReference type="Google" id="ProtNLM"/>
    </source>
</evidence>
<keyword evidence="2" id="KW-0472">Membrane</keyword>
<feature type="signal peptide" evidence="3">
    <location>
        <begin position="1"/>
        <end position="18"/>
    </location>
</feature>
<keyword evidence="2" id="KW-0812">Transmembrane</keyword>
<dbReference type="AlphaFoldDB" id="A0AAV5W3H3"/>
<feature type="region of interest" description="Disordered" evidence="1">
    <location>
        <begin position="187"/>
        <end position="212"/>
    </location>
</feature>
<reference evidence="4" key="1">
    <citation type="submission" date="2023-10" db="EMBL/GenBank/DDBJ databases">
        <title>Genome assembly of Pristionchus species.</title>
        <authorList>
            <person name="Yoshida K."/>
            <person name="Sommer R.J."/>
        </authorList>
    </citation>
    <scope>NUCLEOTIDE SEQUENCE</scope>
    <source>
        <strain evidence="4">RS5133</strain>
    </source>
</reference>
<keyword evidence="5" id="KW-1185">Reference proteome</keyword>
<organism evidence="4 5">
    <name type="scientific">Pristionchus fissidentatus</name>
    <dbReference type="NCBI Taxonomy" id="1538716"/>
    <lineage>
        <taxon>Eukaryota</taxon>
        <taxon>Metazoa</taxon>
        <taxon>Ecdysozoa</taxon>
        <taxon>Nematoda</taxon>
        <taxon>Chromadorea</taxon>
        <taxon>Rhabditida</taxon>
        <taxon>Rhabditina</taxon>
        <taxon>Diplogasteromorpha</taxon>
        <taxon>Diplogasteroidea</taxon>
        <taxon>Neodiplogasteridae</taxon>
        <taxon>Pristionchus</taxon>
    </lineage>
</organism>
<comment type="caution">
    <text evidence="4">The sequence shown here is derived from an EMBL/GenBank/DDBJ whole genome shotgun (WGS) entry which is preliminary data.</text>
</comment>
<evidence type="ECO:0000256" key="2">
    <source>
        <dbReference type="SAM" id="Phobius"/>
    </source>
</evidence>
<keyword evidence="3" id="KW-0732">Signal</keyword>
<evidence type="ECO:0000256" key="3">
    <source>
        <dbReference type="SAM" id="SignalP"/>
    </source>
</evidence>
<gene>
    <name evidence="4" type="ORF">PFISCL1PPCAC_15756</name>
</gene>
<protein>
    <recommendedName>
        <fullName evidence="6">CX domain-containing protein</fullName>
    </recommendedName>
</protein>
<feature type="compositionally biased region" description="Polar residues" evidence="1">
    <location>
        <begin position="187"/>
        <end position="206"/>
    </location>
</feature>
<dbReference type="Proteomes" id="UP001432322">
    <property type="component" value="Unassembled WGS sequence"/>
</dbReference>